<dbReference type="PROSITE" id="PS01175">
    <property type="entry name" value="RIBONUCLEASE_II"/>
    <property type="match status" value="1"/>
</dbReference>
<comment type="function">
    <text evidence="7">3'-5' exoribonuclease that releases 5'-nucleoside monophosphates and is involved in maturation of structured RNAs.</text>
</comment>
<organism evidence="9 10">
    <name type="scientific">Candidatus Nomurabacteria bacterium CG_4_10_14_0_2_um_filter_33_9</name>
    <dbReference type="NCBI Taxonomy" id="1974728"/>
    <lineage>
        <taxon>Bacteria</taxon>
        <taxon>Candidatus Nomuraibacteriota</taxon>
    </lineage>
</organism>
<keyword evidence="2 7" id="KW-0963">Cytoplasm</keyword>
<name>A0A2J0MG11_9BACT</name>
<evidence type="ECO:0000256" key="2">
    <source>
        <dbReference type="ARBA" id="ARBA00022490"/>
    </source>
</evidence>
<dbReference type="GO" id="GO:0008859">
    <property type="term" value="F:exoribonuclease II activity"/>
    <property type="evidence" value="ECO:0007669"/>
    <property type="project" value="UniProtKB-UniRule"/>
</dbReference>
<comment type="caution">
    <text evidence="9">The sequence shown here is derived from an EMBL/GenBank/DDBJ whole genome shotgun (WGS) entry which is preliminary data.</text>
</comment>
<comment type="similarity">
    <text evidence="7">Belongs to the RNR ribonuclease family. RNase R subfamily.</text>
</comment>
<comment type="subcellular location">
    <subcellularLocation>
        <location evidence="7">Cytoplasm</location>
    </subcellularLocation>
</comment>
<evidence type="ECO:0000256" key="1">
    <source>
        <dbReference type="ARBA" id="ARBA00001849"/>
    </source>
</evidence>
<dbReference type="InterPro" id="IPR040476">
    <property type="entry name" value="CSD2"/>
</dbReference>
<dbReference type="PROSITE" id="PS50126">
    <property type="entry name" value="S1"/>
    <property type="match status" value="1"/>
</dbReference>
<dbReference type="SMART" id="SM00316">
    <property type="entry name" value="S1"/>
    <property type="match status" value="1"/>
</dbReference>
<gene>
    <name evidence="7 9" type="primary">rnr</name>
    <name evidence="9" type="ORF">COX94_01155</name>
</gene>
<dbReference type="Proteomes" id="UP000229132">
    <property type="component" value="Unassembled WGS sequence"/>
</dbReference>
<keyword evidence="6 7" id="KW-0694">RNA-binding</keyword>
<dbReference type="GO" id="GO:0003723">
    <property type="term" value="F:RNA binding"/>
    <property type="evidence" value="ECO:0007669"/>
    <property type="project" value="UniProtKB-UniRule"/>
</dbReference>
<dbReference type="PANTHER" id="PTHR23355">
    <property type="entry name" value="RIBONUCLEASE"/>
    <property type="match status" value="1"/>
</dbReference>
<reference evidence="10" key="1">
    <citation type="submission" date="2017-09" db="EMBL/GenBank/DDBJ databases">
        <title>Depth-based differentiation of microbial function through sediment-hosted aquifers and enrichment of novel symbionts in the deep terrestrial subsurface.</title>
        <authorList>
            <person name="Probst A.J."/>
            <person name="Ladd B."/>
            <person name="Jarett J.K."/>
            <person name="Geller-Mcgrath D.E."/>
            <person name="Sieber C.M.K."/>
            <person name="Emerson J.B."/>
            <person name="Anantharaman K."/>
            <person name="Thomas B.C."/>
            <person name="Malmstrom R."/>
            <person name="Stieglmeier M."/>
            <person name="Klingl A."/>
            <person name="Woyke T."/>
            <person name="Ryan C.M."/>
            <person name="Banfield J.F."/>
        </authorList>
    </citation>
    <scope>NUCLEOTIDE SEQUENCE [LARGE SCALE GENOMIC DNA]</scope>
</reference>
<dbReference type="InterPro" id="IPR003029">
    <property type="entry name" value="S1_domain"/>
</dbReference>
<dbReference type="Gene3D" id="2.40.50.140">
    <property type="entry name" value="Nucleic acid-binding proteins"/>
    <property type="match status" value="2"/>
</dbReference>
<accession>A0A2J0MG11</accession>
<dbReference type="InterPro" id="IPR004476">
    <property type="entry name" value="RNase_II/RNase_R"/>
</dbReference>
<dbReference type="SMART" id="SM00955">
    <property type="entry name" value="RNB"/>
    <property type="match status" value="1"/>
</dbReference>
<dbReference type="SUPFAM" id="SSF50249">
    <property type="entry name" value="Nucleic acid-binding proteins"/>
    <property type="match status" value="3"/>
</dbReference>
<dbReference type="GO" id="GO:0005829">
    <property type="term" value="C:cytosol"/>
    <property type="evidence" value="ECO:0007669"/>
    <property type="project" value="TreeGrafter"/>
</dbReference>
<feature type="domain" description="S1 motif" evidence="8">
    <location>
        <begin position="574"/>
        <end position="655"/>
    </location>
</feature>
<keyword evidence="3 7" id="KW-0540">Nuclease</keyword>
<dbReference type="NCBIfam" id="TIGR00358">
    <property type="entry name" value="3_prime_RNase"/>
    <property type="match status" value="1"/>
</dbReference>
<dbReference type="NCBIfam" id="TIGR02063">
    <property type="entry name" value="RNase_R"/>
    <property type="match status" value="1"/>
</dbReference>
<protein>
    <recommendedName>
        <fullName evidence="7">Ribonuclease R</fullName>
        <shortName evidence="7">RNase R</shortName>
        <ecNumber evidence="7">3.1.13.1</ecNumber>
    </recommendedName>
</protein>
<evidence type="ECO:0000256" key="6">
    <source>
        <dbReference type="ARBA" id="ARBA00022884"/>
    </source>
</evidence>
<dbReference type="Pfam" id="PF00575">
    <property type="entry name" value="S1"/>
    <property type="match status" value="1"/>
</dbReference>
<evidence type="ECO:0000256" key="3">
    <source>
        <dbReference type="ARBA" id="ARBA00022722"/>
    </source>
</evidence>
<dbReference type="InterPro" id="IPR022966">
    <property type="entry name" value="RNase_II/R_CS"/>
</dbReference>
<dbReference type="EC" id="3.1.13.1" evidence="7"/>
<dbReference type="EMBL" id="PFOX01000022">
    <property type="protein sequence ID" value="PIZ86093.1"/>
    <property type="molecule type" value="Genomic_DNA"/>
</dbReference>
<dbReference type="InterPro" id="IPR050180">
    <property type="entry name" value="RNR_Ribonuclease"/>
</dbReference>
<comment type="catalytic activity">
    <reaction evidence="1 7">
        <text>Exonucleolytic cleavage in the 3'- to 5'-direction to yield nucleoside 5'-phosphates.</text>
        <dbReference type="EC" id="3.1.13.1"/>
    </reaction>
</comment>
<dbReference type="PANTHER" id="PTHR23355:SF9">
    <property type="entry name" value="DIS3-LIKE EXONUCLEASE 2"/>
    <property type="match status" value="1"/>
</dbReference>
<evidence type="ECO:0000259" key="8">
    <source>
        <dbReference type="PROSITE" id="PS50126"/>
    </source>
</evidence>
<dbReference type="GO" id="GO:0006402">
    <property type="term" value="P:mRNA catabolic process"/>
    <property type="evidence" value="ECO:0007669"/>
    <property type="project" value="TreeGrafter"/>
</dbReference>
<evidence type="ECO:0000256" key="7">
    <source>
        <dbReference type="HAMAP-Rule" id="MF_01895"/>
    </source>
</evidence>
<keyword evidence="5 7" id="KW-0269">Exonuclease</keyword>
<evidence type="ECO:0000256" key="5">
    <source>
        <dbReference type="ARBA" id="ARBA00022839"/>
    </source>
</evidence>
<dbReference type="AlphaFoldDB" id="A0A2J0MG11"/>
<dbReference type="HAMAP" id="MF_01895">
    <property type="entry name" value="RNase_R"/>
    <property type="match status" value="1"/>
</dbReference>
<dbReference type="InterPro" id="IPR012340">
    <property type="entry name" value="NA-bd_OB-fold"/>
</dbReference>
<evidence type="ECO:0000313" key="9">
    <source>
        <dbReference type="EMBL" id="PIZ86093.1"/>
    </source>
</evidence>
<dbReference type="Pfam" id="PF00773">
    <property type="entry name" value="RNB"/>
    <property type="match status" value="1"/>
</dbReference>
<dbReference type="CDD" id="cd04471">
    <property type="entry name" value="S1_RNase_R"/>
    <property type="match status" value="1"/>
</dbReference>
<proteinExistence type="inferred from homology"/>
<evidence type="ECO:0000256" key="4">
    <source>
        <dbReference type="ARBA" id="ARBA00022801"/>
    </source>
</evidence>
<sequence length="655" mass="74337">MKNKKQKIYKALQGTISITSKGTGYVKVPDYEQDPEINFKDLNTALHGDIVEIILNKKGYGRLIGRVSRIISRAKIGFVGVLEEVSPPSGGLTSSKFFLKPDDTKMYTDILIPEKFLKDAKTGLPAQAGQKVYIEITSWTDASKAPEGKVIKILGQPGENSAEMHAIAIEKGFDSDLPQKVEEEAKKIKALGIKEGDFVGRRDFRKTLTFTIDPDDAKDFDDAISFKEIDSNTYEIGIHIADVTHYVKIGSELDKEARNRGTSVYLVDRTIPMLPEALSNDLCSLIPNKDRLTMSAVFILDKNAKVKKEWFGKTIIHSQKRFTYEEAEETIKKDSKPLHKELLILNNLAKKLTKERFANGAISLEQEEVKFILDKNGVPIKIIKKERGDSNKLIEEFMLLANKKVAETISKGTKKEGGVFVYRIHDNPSKEKMTDLAFFLKGLGYKISLVDGVIPTYEINSLLKSLEGKNEEDTVNRAVIRSMAKAIYSTKNIGHYGLAFEYYAHFTSPIRRYPDIVVHRLLNDYLQGIKVGKEKLNIYEEISIKASEREKFASDAERASIKYKQVEYMSSRITEVFEGIISGITEWGIYVEEKETKCEGLVRVRDMEDGFYVFNEKKLELVGQKNKKRYRLGDQVKIKIKNIDLKRKTIDYTLV</sequence>
<dbReference type="InterPro" id="IPR001900">
    <property type="entry name" value="RNase_II/R"/>
</dbReference>
<dbReference type="Pfam" id="PF17876">
    <property type="entry name" value="CSD2"/>
    <property type="match status" value="1"/>
</dbReference>
<keyword evidence="4 7" id="KW-0378">Hydrolase</keyword>
<dbReference type="InterPro" id="IPR011805">
    <property type="entry name" value="RNase_R"/>
</dbReference>
<evidence type="ECO:0000313" key="10">
    <source>
        <dbReference type="Proteomes" id="UP000229132"/>
    </source>
</evidence>